<reference evidence="2 3" key="1">
    <citation type="submission" date="2024-07" db="EMBL/GenBank/DDBJ databases">
        <title>Marimonas sp.nov., isolated from tidal-flat sediment.</title>
        <authorList>
            <person name="Jayan J.N."/>
            <person name="Lee S.S."/>
        </authorList>
    </citation>
    <scope>NUCLEOTIDE SEQUENCE [LARGE SCALE GENOMIC DNA]</scope>
    <source>
        <strain evidence="2 3">MJW-29</strain>
    </source>
</reference>
<proteinExistence type="predicted"/>
<feature type="chain" id="PRO_5045847304" evidence="1">
    <location>
        <begin position="26"/>
        <end position="180"/>
    </location>
</feature>
<evidence type="ECO:0000313" key="3">
    <source>
        <dbReference type="Proteomes" id="UP001556098"/>
    </source>
</evidence>
<organism evidence="2 3">
    <name type="scientific">Sulfitobacter sediminis</name>
    <dbReference type="NCBI Taxonomy" id="3234186"/>
    <lineage>
        <taxon>Bacteria</taxon>
        <taxon>Pseudomonadati</taxon>
        <taxon>Pseudomonadota</taxon>
        <taxon>Alphaproteobacteria</taxon>
        <taxon>Rhodobacterales</taxon>
        <taxon>Roseobacteraceae</taxon>
        <taxon>Sulfitobacter</taxon>
    </lineage>
</organism>
<keyword evidence="1" id="KW-0732">Signal</keyword>
<sequence length="180" mass="20538">MIQFRIMVRALFLALLLAIPGLAGAVDIDRFAGTFAGSAEFTFEGKVQKRDMSTTIEPTKKGFIITWTSITYKSDGRAKEKTYTIEFVPSARENIFKSAMKQNLFGKEVPLDPLQGEPFVWARFEGDTFTVYSLFINEVGEYEIQEFHRTLVDEGLDLRFQRVHNGVPAKEITTLLRRQD</sequence>
<evidence type="ECO:0000256" key="1">
    <source>
        <dbReference type="SAM" id="SignalP"/>
    </source>
</evidence>
<name>A0ABV3RTN1_9RHOB</name>
<dbReference type="Proteomes" id="UP001556098">
    <property type="component" value="Unassembled WGS sequence"/>
</dbReference>
<gene>
    <name evidence="2" type="ORF">AB2B41_22460</name>
</gene>
<evidence type="ECO:0000313" key="2">
    <source>
        <dbReference type="EMBL" id="MEW9922371.1"/>
    </source>
</evidence>
<feature type="signal peptide" evidence="1">
    <location>
        <begin position="1"/>
        <end position="25"/>
    </location>
</feature>
<dbReference type="EMBL" id="JBFNXX010000049">
    <property type="protein sequence ID" value="MEW9922371.1"/>
    <property type="molecule type" value="Genomic_DNA"/>
</dbReference>
<accession>A0ABV3RTN1</accession>
<keyword evidence="3" id="KW-1185">Reference proteome</keyword>
<dbReference type="RefSeq" id="WP_367880062.1">
    <property type="nucleotide sequence ID" value="NZ_JBFNXX010000049.1"/>
</dbReference>
<protein>
    <submittedName>
        <fullName evidence="2">Uncharacterized protein</fullName>
    </submittedName>
</protein>
<comment type="caution">
    <text evidence="2">The sequence shown here is derived from an EMBL/GenBank/DDBJ whole genome shotgun (WGS) entry which is preliminary data.</text>
</comment>